<feature type="signal peptide" evidence="2">
    <location>
        <begin position="1"/>
        <end position="26"/>
    </location>
</feature>
<keyword evidence="2" id="KW-0732">Signal</keyword>
<organism evidence="4 5">
    <name type="scientific">Oerskovia jenensis</name>
    <dbReference type="NCBI Taxonomy" id="162169"/>
    <lineage>
        <taxon>Bacteria</taxon>
        <taxon>Bacillati</taxon>
        <taxon>Actinomycetota</taxon>
        <taxon>Actinomycetes</taxon>
        <taxon>Micrococcales</taxon>
        <taxon>Cellulomonadaceae</taxon>
        <taxon>Oerskovia</taxon>
    </lineage>
</organism>
<dbReference type="PANTHER" id="PTHR36933">
    <property type="entry name" value="SLL0788 PROTEIN"/>
    <property type="match status" value="1"/>
</dbReference>
<evidence type="ECO:0000256" key="1">
    <source>
        <dbReference type="SAM" id="MobiDB-lite"/>
    </source>
</evidence>
<evidence type="ECO:0000313" key="4">
    <source>
        <dbReference type="EMBL" id="MBM7479375.1"/>
    </source>
</evidence>
<evidence type="ECO:0000259" key="3">
    <source>
        <dbReference type="Pfam" id="PF03713"/>
    </source>
</evidence>
<dbReference type="Gene3D" id="1.20.1260.10">
    <property type="match status" value="1"/>
</dbReference>
<feature type="chain" id="PRO_5046581003" evidence="2">
    <location>
        <begin position="27"/>
        <end position="207"/>
    </location>
</feature>
<dbReference type="RefSeq" id="WP_205307314.1">
    <property type="nucleotide sequence ID" value="NZ_BAAAVF010000004.1"/>
</dbReference>
<feature type="domain" description="DUF305" evidence="3">
    <location>
        <begin position="53"/>
        <end position="204"/>
    </location>
</feature>
<feature type="compositionally biased region" description="Low complexity" evidence="1">
    <location>
        <begin position="32"/>
        <end position="41"/>
    </location>
</feature>
<proteinExistence type="predicted"/>
<reference evidence="4 5" key="1">
    <citation type="submission" date="2021-01" db="EMBL/GenBank/DDBJ databases">
        <title>Sequencing the genomes of 1000 actinobacteria strains.</title>
        <authorList>
            <person name="Klenk H.-P."/>
        </authorList>
    </citation>
    <scope>NUCLEOTIDE SEQUENCE [LARGE SCALE GENOMIC DNA]</scope>
    <source>
        <strain evidence="4 5">DSM 46000</strain>
    </source>
</reference>
<dbReference type="Proteomes" id="UP000698059">
    <property type="component" value="Unassembled WGS sequence"/>
</dbReference>
<sequence length="207" mass="21333">MKKLPTALTVLVLTAALAGCSTGGDASGPGDGPAAPGGTSSTGSAPAEVNDVDTHFVAIMTPHHEQAVEMSEIILAVDGVSAPTRDLAQRILDGQAEEIGTMLGWADAWGLDDLMQMHSVHVANGMLTSDQMGSLERLADASTGDPTVVGEAEKTFLELMHSHHEGAIAMTQGEIEGGGHVGLRDLAQVMVDVQTAEMAEIDALLGR</sequence>
<comment type="caution">
    <text evidence="4">The sequence shown here is derived from an EMBL/GenBank/DDBJ whole genome shotgun (WGS) entry which is preliminary data.</text>
</comment>
<dbReference type="Pfam" id="PF03713">
    <property type="entry name" value="DUF305"/>
    <property type="match status" value="1"/>
</dbReference>
<dbReference type="InterPro" id="IPR012347">
    <property type="entry name" value="Ferritin-like"/>
</dbReference>
<keyword evidence="5" id="KW-1185">Reference proteome</keyword>
<evidence type="ECO:0000256" key="2">
    <source>
        <dbReference type="SAM" id="SignalP"/>
    </source>
</evidence>
<name>A0ABS2LG25_9CELL</name>
<feature type="region of interest" description="Disordered" evidence="1">
    <location>
        <begin position="23"/>
        <end position="47"/>
    </location>
</feature>
<protein>
    <submittedName>
        <fullName evidence="4">Uncharacterized protein (DUF305 family)</fullName>
    </submittedName>
</protein>
<dbReference type="PROSITE" id="PS51257">
    <property type="entry name" value="PROKAR_LIPOPROTEIN"/>
    <property type="match status" value="1"/>
</dbReference>
<dbReference type="EMBL" id="JAFBBO010000001">
    <property type="protein sequence ID" value="MBM7479375.1"/>
    <property type="molecule type" value="Genomic_DNA"/>
</dbReference>
<accession>A0ABS2LG25</accession>
<dbReference type="InterPro" id="IPR005183">
    <property type="entry name" value="DUF305_CopM-like"/>
</dbReference>
<gene>
    <name evidence="4" type="ORF">JOD49_002295</name>
</gene>
<dbReference type="PANTHER" id="PTHR36933:SF1">
    <property type="entry name" value="SLL0788 PROTEIN"/>
    <property type="match status" value="1"/>
</dbReference>
<evidence type="ECO:0000313" key="5">
    <source>
        <dbReference type="Proteomes" id="UP000698059"/>
    </source>
</evidence>